<feature type="transmembrane region" description="Helical" evidence="1">
    <location>
        <begin position="253"/>
        <end position="276"/>
    </location>
</feature>
<protein>
    <submittedName>
        <fullName evidence="2">(African queen) hypothetical protein</fullName>
    </submittedName>
</protein>
<proteinExistence type="predicted"/>
<accession>A0A8J2QSD9</accession>
<name>A0A8J2QSD9_9NEOP</name>
<feature type="transmembrane region" description="Helical" evidence="1">
    <location>
        <begin position="137"/>
        <end position="155"/>
    </location>
</feature>
<evidence type="ECO:0000313" key="2">
    <source>
        <dbReference type="EMBL" id="CAG9564301.1"/>
    </source>
</evidence>
<evidence type="ECO:0000313" key="3">
    <source>
        <dbReference type="Proteomes" id="UP000789524"/>
    </source>
</evidence>
<dbReference type="InterPro" id="IPR052728">
    <property type="entry name" value="O2_lipid_transport_reg"/>
</dbReference>
<keyword evidence="3" id="KW-1185">Reference proteome</keyword>
<keyword evidence="1" id="KW-0812">Transmembrane</keyword>
<reference evidence="2" key="1">
    <citation type="submission" date="2021-09" db="EMBL/GenBank/DDBJ databases">
        <authorList>
            <person name="Martin H S."/>
        </authorList>
    </citation>
    <scope>NUCLEOTIDE SEQUENCE</scope>
</reference>
<feature type="transmembrane region" description="Helical" evidence="1">
    <location>
        <begin position="185"/>
        <end position="203"/>
    </location>
</feature>
<organism evidence="2 3">
    <name type="scientific">Danaus chrysippus</name>
    <name type="common">African queen</name>
    <dbReference type="NCBI Taxonomy" id="151541"/>
    <lineage>
        <taxon>Eukaryota</taxon>
        <taxon>Metazoa</taxon>
        <taxon>Ecdysozoa</taxon>
        <taxon>Arthropoda</taxon>
        <taxon>Hexapoda</taxon>
        <taxon>Insecta</taxon>
        <taxon>Pterygota</taxon>
        <taxon>Neoptera</taxon>
        <taxon>Endopterygota</taxon>
        <taxon>Lepidoptera</taxon>
        <taxon>Glossata</taxon>
        <taxon>Ditrysia</taxon>
        <taxon>Papilionoidea</taxon>
        <taxon>Nymphalidae</taxon>
        <taxon>Danainae</taxon>
        <taxon>Danaini</taxon>
        <taxon>Danaina</taxon>
        <taxon>Danaus</taxon>
        <taxon>Anosia</taxon>
    </lineage>
</organism>
<feature type="transmembrane region" description="Helical" evidence="1">
    <location>
        <begin position="43"/>
        <end position="64"/>
    </location>
</feature>
<dbReference type="PANTHER" id="PTHR11161">
    <property type="entry name" value="O-ACYLTRANSFERASE"/>
    <property type="match status" value="1"/>
</dbReference>
<dbReference type="Proteomes" id="UP000789524">
    <property type="component" value="Unassembled WGS sequence"/>
</dbReference>
<comment type="caution">
    <text evidence="2">The sequence shown here is derived from an EMBL/GenBank/DDBJ whole genome shotgun (WGS) entry which is preliminary data.</text>
</comment>
<dbReference type="EMBL" id="CAKASE010000050">
    <property type="protein sequence ID" value="CAG9564301.1"/>
    <property type="molecule type" value="Genomic_DNA"/>
</dbReference>
<keyword evidence="1" id="KW-1133">Transmembrane helix</keyword>
<dbReference type="AlphaFoldDB" id="A0A8J2QSD9"/>
<evidence type="ECO:0000256" key="1">
    <source>
        <dbReference type="SAM" id="Phobius"/>
    </source>
</evidence>
<dbReference type="OrthoDB" id="10265389at2759"/>
<feature type="transmembrane region" description="Helical" evidence="1">
    <location>
        <begin position="223"/>
        <end position="241"/>
    </location>
</feature>
<sequence>MKTSIERCLNDTFMKEYGLSTQVTRFNCHGLSDSKRELDKADIAIAILLLTIVLLNVAGTIYDYKSKENIKDKKYLLCFSLARNWKKLTSYNSNGDGQIEYLKGLNGIRYLGADMQLYCLGIILSVILKKKSLRKPVLASVLLLGIAAIAIHTYVRDLDPILILAPEEIKTLFWTGSTFNETYKMGHANIPSFIIGMMLGYYVYEKRKTRLQVPKNTGLRYLYWALIPLTTAVMFSGEVFYRDAPRDPLLVRVAYAALIKPIFSSLIAILLLGMIFKVESKTHY</sequence>
<gene>
    <name evidence="2" type="ORF">DCHRY22_LOCUS5310</name>
</gene>
<keyword evidence="1" id="KW-0472">Membrane</keyword>
<dbReference type="PANTHER" id="PTHR11161:SF22">
    <property type="entry name" value="ACYLTRANSFERASE 3 DOMAIN-CONTAINING PROTEIN-RELATED"/>
    <property type="match status" value="1"/>
</dbReference>